<feature type="region of interest" description="Disordered" evidence="1">
    <location>
        <begin position="473"/>
        <end position="507"/>
    </location>
</feature>
<sequence>MAVRVSPTSISPSTRPSPRRYTGWKVSTAAPSLPAPHRRDPAADVVFFWSPASYHSLPCFSSPLPPPLAYDGSSGENHRCLRQPALPPVADTANGSHFSLPRSSPLHPGAITAANSHLFLCLVLYRTSGSFIPHKHHQGVPPATNSSRPAPPLILLVDGAFVDLRLIPFSFLAVSFPPGRESLAHVDFRQHMTLSEEIHRLEGLCRRAIAPSPTPLRPSSRRRFLLVVDKLPLPSLLPLSVTSSPCLRWLQWGASSLPPADGSASSGRHSQWQPLQPLAVIAAVSRNHHGRQQPPLPVSGMEMFLNSTNRVTVESKKGTGRQLTGPTIAGGPLFTSDSHRKSLPAYLRTPKGSCHDYCKFGIRYVTEDDSKGSSINSLGEEVQHKDPHRVNNLNLKETRNRHAGTKPLLNVDKLNVIKKKTTPVFEESTWMKESVNFKRISTVKHAIASVSSKGKGNQGREMDNENLKCESGCKSEYQPKEPASPLKKTYSPGKRNMLKKTPAKGSTKSYENCRFKLRASLASNRIDTVAHLAKANTTTVRIESQPAIKSSNSSSNEAHARRNISGMPRMVEKESVKLQMPSHSYKHANNESCLEAMINNQKFGMVKPDEENKESKTTSAIQPKFDCDSDDLKPVSKKENYDFVSLTQISWKLEGIQDSSQAESPEPECVDFSLAELSSPMDEENYSNCIEKESSNDWSSHSLAYDEETEESHSAITELTEPEDETEEVETSSDTIIDESDSAISEFSEVEGIKSGSDTKTSMIRERRLTETASVHPEEHLSVPYMSMFRRSILHMIESGHCGQVVRKGFRQMPTLEVPSNLDPEAAAVVLRHQDVQQKTELLGLSNNVIEETASQLDQNTNTKVQALVRAFETVISLHSPR</sequence>
<dbReference type="PANTHER" id="PTHR33349:SF41">
    <property type="entry name" value="EMB|CAB62594.1"/>
    <property type="match status" value="1"/>
</dbReference>
<evidence type="ECO:0000313" key="3">
    <source>
        <dbReference type="EMBL" id="KAG6469132.1"/>
    </source>
</evidence>
<comment type="caution">
    <text evidence="3">The sequence shown here is derived from an EMBL/GenBank/DDBJ whole genome shotgun (WGS) entry which is preliminary data.</text>
</comment>
<dbReference type="InterPro" id="IPR012417">
    <property type="entry name" value="CaM-bd_dom_pln"/>
</dbReference>
<proteinExistence type="predicted"/>
<accession>A0A8J5C6I3</accession>
<reference evidence="3 4" key="1">
    <citation type="submission" date="2020-08" db="EMBL/GenBank/DDBJ databases">
        <title>Plant Genome Project.</title>
        <authorList>
            <person name="Zhang R.-G."/>
        </authorList>
    </citation>
    <scope>NUCLEOTIDE SEQUENCE [LARGE SCALE GENOMIC DNA]</scope>
    <source>
        <tissue evidence="3">Rhizome</tissue>
    </source>
</reference>
<dbReference type="AlphaFoldDB" id="A0A8J5C6I3"/>
<dbReference type="GO" id="GO:0005516">
    <property type="term" value="F:calmodulin binding"/>
    <property type="evidence" value="ECO:0007669"/>
    <property type="project" value="InterPro"/>
</dbReference>
<name>A0A8J5C6I3_ZINOF</name>
<dbReference type="PANTHER" id="PTHR33349">
    <property type="entry name" value="EMB|CAB62594.1"/>
    <property type="match status" value="1"/>
</dbReference>
<feature type="region of interest" description="Disordered" evidence="1">
    <location>
        <begin position="312"/>
        <end position="335"/>
    </location>
</feature>
<dbReference type="SMART" id="SM01054">
    <property type="entry name" value="CaM_binding"/>
    <property type="match status" value="1"/>
</dbReference>
<feature type="domain" description="Calmodulin-binding" evidence="2">
    <location>
        <begin position="763"/>
        <end position="877"/>
    </location>
</feature>
<dbReference type="Proteomes" id="UP000734854">
    <property type="component" value="Unassembled WGS sequence"/>
</dbReference>
<organism evidence="3 4">
    <name type="scientific">Zingiber officinale</name>
    <name type="common">Ginger</name>
    <name type="synonym">Amomum zingiber</name>
    <dbReference type="NCBI Taxonomy" id="94328"/>
    <lineage>
        <taxon>Eukaryota</taxon>
        <taxon>Viridiplantae</taxon>
        <taxon>Streptophyta</taxon>
        <taxon>Embryophyta</taxon>
        <taxon>Tracheophyta</taxon>
        <taxon>Spermatophyta</taxon>
        <taxon>Magnoliopsida</taxon>
        <taxon>Liliopsida</taxon>
        <taxon>Zingiberales</taxon>
        <taxon>Zingiberaceae</taxon>
        <taxon>Zingiber</taxon>
    </lineage>
</organism>
<feature type="region of interest" description="Disordered" evidence="1">
    <location>
        <begin position="697"/>
        <end position="734"/>
    </location>
</feature>
<feature type="region of interest" description="Disordered" evidence="1">
    <location>
        <begin position="543"/>
        <end position="563"/>
    </location>
</feature>
<feature type="region of interest" description="Disordered" evidence="1">
    <location>
        <begin position="1"/>
        <end position="23"/>
    </location>
</feature>
<feature type="compositionally biased region" description="Polar residues" evidence="1">
    <location>
        <begin position="543"/>
        <end position="557"/>
    </location>
</feature>
<gene>
    <name evidence="3" type="ORF">ZIOFF_073830</name>
</gene>
<evidence type="ECO:0000256" key="1">
    <source>
        <dbReference type="SAM" id="MobiDB-lite"/>
    </source>
</evidence>
<feature type="compositionally biased region" description="Acidic residues" evidence="1">
    <location>
        <begin position="720"/>
        <end position="734"/>
    </location>
</feature>
<feature type="compositionally biased region" description="Low complexity" evidence="1">
    <location>
        <begin position="1"/>
        <end position="20"/>
    </location>
</feature>
<evidence type="ECO:0000313" key="4">
    <source>
        <dbReference type="Proteomes" id="UP000734854"/>
    </source>
</evidence>
<keyword evidence="4" id="KW-1185">Reference proteome</keyword>
<dbReference type="Pfam" id="PF07839">
    <property type="entry name" value="CaM_binding"/>
    <property type="match status" value="1"/>
</dbReference>
<evidence type="ECO:0000259" key="2">
    <source>
        <dbReference type="SMART" id="SM01054"/>
    </source>
</evidence>
<protein>
    <recommendedName>
        <fullName evidence="2">Calmodulin-binding domain-containing protein</fullName>
    </recommendedName>
</protein>
<dbReference type="EMBL" id="JACMSC010000022">
    <property type="protein sequence ID" value="KAG6469132.1"/>
    <property type="molecule type" value="Genomic_DNA"/>
</dbReference>